<dbReference type="RefSeq" id="WP_202992512.1">
    <property type="nucleotide sequence ID" value="NZ_JAENHO010000004.1"/>
</dbReference>
<comment type="caution">
    <text evidence="2">The sequence shown here is derived from an EMBL/GenBank/DDBJ whole genome shotgun (WGS) entry which is preliminary data.</text>
</comment>
<dbReference type="PROSITE" id="PS51257">
    <property type="entry name" value="PROKAR_LIPOPROTEIN"/>
    <property type="match status" value="1"/>
</dbReference>
<feature type="compositionally biased region" description="Basic and acidic residues" evidence="1">
    <location>
        <begin position="53"/>
        <end position="63"/>
    </location>
</feature>
<evidence type="ECO:0000313" key="2">
    <source>
        <dbReference type="EMBL" id="MBL7255992.1"/>
    </source>
</evidence>
<dbReference type="Proteomes" id="UP000598996">
    <property type="component" value="Unassembled WGS sequence"/>
</dbReference>
<name>A0ABS1VMN2_9ACTN</name>
<gene>
    <name evidence="2" type="ORF">JKJ07_16970</name>
</gene>
<sequence>MRRSQALAVAAIVLTGLAGCGSPGEGEAGNAGGAKVATLQSAAPGPTASASKVPERPRERLDTTQEEFEALLAPYNKCLKDHGVTDLSKARKLINESGPEADTFRAANKICETQYYPLPPWERDPANPEAKDFAVAVVKCLKEKGVEYVEVSENGLGWAFGGDQNDSRSISLGMEKSPECEREVAAAMK</sequence>
<keyword evidence="3" id="KW-1185">Reference proteome</keyword>
<organism evidence="2 3">
    <name type="scientific">Paractinoplanes lichenicola</name>
    <dbReference type="NCBI Taxonomy" id="2802976"/>
    <lineage>
        <taxon>Bacteria</taxon>
        <taxon>Bacillati</taxon>
        <taxon>Actinomycetota</taxon>
        <taxon>Actinomycetes</taxon>
        <taxon>Micromonosporales</taxon>
        <taxon>Micromonosporaceae</taxon>
        <taxon>Paractinoplanes</taxon>
    </lineage>
</organism>
<dbReference type="EMBL" id="JAENHO010000004">
    <property type="protein sequence ID" value="MBL7255992.1"/>
    <property type="molecule type" value="Genomic_DNA"/>
</dbReference>
<reference evidence="2 3" key="1">
    <citation type="submission" date="2021-01" db="EMBL/GenBank/DDBJ databases">
        <title>Actinoplanes sp. nov. LDG1-01 isolated from lichen.</title>
        <authorList>
            <person name="Saeng-In P."/>
            <person name="Phongsopitanun W."/>
            <person name="Kanchanasin P."/>
            <person name="Yuki M."/>
            <person name="Kudo T."/>
            <person name="Ohkuma M."/>
            <person name="Tanasupawat S."/>
        </authorList>
    </citation>
    <scope>NUCLEOTIDE SEQUENCE [LARGE SCALE GENOMIC DNA]</scope>
    <source>
        <strain evidence="2 3">LDG1-01</strain>
    </source>
</reference>
<evidence type="ECO:0008006" key="4">
    <source>
        <dbReference type="Google" id="ProtNLM"/>
    </source>
</evidence>
<feature type="compositionally biased region" description="Gly residues" evidence="1">
    <location>
        <begin position="19"/>
        <end position="32"/>
    </location>
</feature>
<feature type="region of interest" description="Disordered" evidence="1">
    <location>
        <begin position="19"/>
        <end position="63"/>
    </location>
</feature>
<accession>A0ABS1VMN2</accession>
<evidence type="ECO:0000313" key="3">
    <source>
        <dbReference type="Proteomes" id="UP000598996"/>
    </source>
</evidence>
<protein>
    <recommendedName>
        <fullName evidence="4">Lipoprotein</fullName>
    </recommendedName>
</protein>
<proteinExistence type="predicted"/>
<evidence type="ECO:0000256" key="1">
    <source>
        <dbReference type="SAM" id="MobiDB-lite"/>
    </source>
</evidence>